<dbReference type="EMBL" id="VSSQ01000007">
    <property type="protein sequence ID" value="MPL58729.1"/>
    <property type="molecule type" value="Genomic_DNA"/>
</dbReference>
<dbReference type="AlphaFoldDB" id="A0A644SVK0"/>
<feature type="transmembrane region" description="Helical" evidence="1">
    <location>
        <begin position="12"/>
        <end position="28"/>
    </location>
</feature>
<gene>
    <name evidence="2" type="ORF">SDC9_04271</name>
</gene>
<name>A0A644SVK0_9ZZZZ</name>
<evidence type="ECO:0000256" key="1">
    <source>
        <dbReference type="SAM" id="Phobius"/>
    </source>
</evidence>
<accession>A0A644SVK0</accession>
<comment type="caution">
    <text evidence="2">The sequence shown here is derived from an EMBL/GenBank/DDBJ whole genome shotgun (WGS) entry which is preliminary data.</text>
</comment>
<keyword evidence="1" id="KW-0472">Membrane</keyword>
<protein>
    <submittedName>
        <fullName evidence="2">Uncharacterized protein</fullName>
    </submittedName>
</protein>
<sequence length="87" mass="9759">MAVFTEIPSDELAGLSLIIAIWVSKILTIEELNVFGNFIVAVGSIILTIAAQEEALKTKMEEPEEDIKKQIKELEKKMNLMQERIGL</sequence>
<keyword evidence="1" id="KW-1133">Transmembrane helix</keyword>
<keyword evidence="1" id="KW-0812">Transmembrane</keyword>
<feature type="transmembrane region" description="Helical" evidence="1">
    <location>
        <begin position="34"/>
        <end position="51"/>
    </location>
</feature>
<organism evidence="2">
    <name type="scientific">bioreactor metagenome</name>
    <dbReference type="NCBI Taxonomy" id="1076179"/>
    <lineage>
        <taxon>unclassified sequences</taxon>
        <taxon>metagenomes</taxon>
        <taxon>ecological metagenomes</taxon>
    </lineage>
</organism>
<reference evidence="2" key="1">
    <citation type="submission" date="2019-08" db="EMBL/GenBank/DDBJ databases">
        <authorList>
            <person name="Kucharzyk K."/>
            <person name="Murdoch R.W."/>
            <person name="Higgins S."/>
            <person name="Loffler F."/>
        </authorList>
    </citation>
    <scope>NUCLEOTIDE SEQUENCE</scope>
</reference>
<evidence type="ECO:0000313" key="2">
    <source>
        <dbReference type="EMBL" id="MPL58729.1"/>
    </source>
</evidence>
<proteinExistence type="predicted"/>